<feature type="signal peptide" evidence="13">
    <location>
        <begin position="1"/>
        <end position="23"/>
    </location>
</feature>
<dbReference type="InterPro" id="IPR003609">
    <property type="entry name" value="Pan_app"/>
</dbReference>
<feature type="chain" id="PRO_5041337372" description="non-specific serine/threonine protein kinase" evidence="13">
    <location>
        <begin position="24"/>
        <end position="968"/>
    </location>
</feature>
<evidence type="ECO:0000256" key="10">
    <source>
        <dbReference type="ARBA" id="ARBA00047899"/>
    </source>
</evidence>
<keyword evidence="6" id="KW-0418">Kinase</keyword>
<name>A0AA38TG85_9ASTR</name>
<dbReference type="PROSITE" id="PS00108">
    <property type="entry name" value="PROTEIN_KINASE_ST"/>
    <property type="match status" value="1"/>
</dbReference>
<evidence type="ECO:0000256" key="8">
    <source>
        <dbReference type="ARBA" id="ARBA00023157"/>
    </source>
</evidence>
<proteinExistence type="predicted"/>
<dbReference type="EC" id="2.7.11.1" evidence="1"/>
<dbReference type="SUPFAM" id="SSF51110">
    <property type="entry name" value="alpha-D-mannose-specific plant lectins"/>
    <property type="match status" value="2"/>
</dbReference>
<evidence type="ECO:0000256" key="5">
    <source>
        <dbReference type="ARBA" id="ARBA00022741"/>
    </source>
</evidence>
<dbReference type="Pfam" id="PF07714">
    <property type="entry name" value="PK_Tyr_Ser-Thr"/>
    <property type="match status" value="1"/>
</dbReference>
<dbReference type="GO" id="GO:0005524">
    <property type="term" value="F:ATP binding"/>
    <property type="evidence" value="ECO:0007669"/>
    <property type="project" value="UniProtKB-KW"/>
</dbReference>
<evidence type="ECO:0000256" key="13">
    <source>
        <dbReference type="SAM" id="SignalP"/>
    </source>
</evidence>
<dbReference type="InterPro" id="IPR000719">
    <property type="entry name" value="Prot_kinase_dom"/>
</dbReference>
<comment type="catalytic activity">
    <reaction evidence="10">
        <text>L-threonyl-[protein] + ATP = O-phospho-L-threonyl-[protein] + ADP + H(+)</text>
        <dbReference type="Rhea" id="RHEA:46608"/>
        <dbReference type="Rhea" id="RHEA-COMP:11060"/>
        <dbReference type="Rhea" id="RHEA-COMP:11605"/>
        <dbReference type="ChEBI" id="CHEBI:15378"/>
        <dbReference type="ChEBI" id="CHEBI:30013"/>
        <dbReference type="ChEBI" id="CHEBI:30616"/>
        <dbReference type="ChEBI" id="CHEBI:61977"/>
        <dbReference type="ChEBI" id="CHEBI:456216"/>
        <dbReference type="EC" id="2.7.11.1"/>
    </reaction>
</comment>
<keyword evidence="7" id="KW-0067">ATP-binding</keyword>
<dbReference type="Pfam" id="PF01453">
    <property type="entry name" value="B_lectin"/>
    <property type="match status" value="2"/>
</dbReference>
<dbReference type="InterPro" id="IPR001480">
    <property type="entry name" value="Bulb-type_lectin_dom"/>
</dbReference>
<dbReference type="InterPro" id="IPR011009">
    <property type="entry name" value="Kinase-like_dom_sf"/>
</dbReference>
<feature type="transmembrane region" description="Helical" evidence="12">
    <location>
        <begin position="569"/>
        <end position="592"/>
    </location>
</feature>
<dbReference type="PROSITE" id="PS50011">
    <property type="entry name" value="PROTEIN_KINASE_DOM"/>
    <property type="match status" value="1"/>
</dbReference>
<dbReference type="CDD" id="cd14066">
    <property type="entry name" value="STKc_IRAK"/>
    <property type="match status" value="1"/>
</dbReference>
<dbReference type="PROSITE" id="PS50927">
    <property type="entry name" value="BULB_LECTIN"/>
    <property type="match status" value="2"/>
</dbReference>
<evidence type="ECO:0000259" key="16">
    <source>
        <dbReference type="PROSITE" id="PS50948"/>
    </source>
</evidence>
<dbReference type="InterPro" id="IPR001245">
    <property type="entry name" value="Ser-Thr/Tyr_kinase_cat_dom"/>
</dbReference>
<evidence type="ECO:0000256" key="7">
    <source>
        <dbReference type="ARBA" id="ARBA00022840"/>
    </source>
</evidence>
<comment type="catalytic activity">
    <reaction evidence="11">
        <text>L-seryl-[protein] + ATP = O-phospho-L-seryl-[protein] + ADP + H(+)</text>
        <dbReference type="Rhea" id="RHEA:17989"/>
        <dbReference type="Rhea" id="RHEA-COMP:9863"/>
        <dbReference type="Rhea" id="RHEA-COMP:11604"/>
        <dbReference type="ChEBI" id="CHEBI:15378"/>
        <dbReference type="ChEBI" id="CHEBI:29999"/>
        <dbReference type="ChEBI" id="CHEBI:30616"/>
        <dbReference type="ChEBI" id="CHEBI:83421"/>
        <dbReference type="ChEBI" id="CHEBI:456216"/>
        <dbReference type="EC" id="2.7.11.1"/>
    </reaction>
</comment>
<keyword evidence="12" id="KW-0812">Transmembrane</keyword>
<dbReference type="Pfam" id="PF00954">
    <property type="entry name" value="S_locus_glycop"/>
    <property type="match status" value="1"/>
</dbReference>
<dbReference type="GO" id="GO:0004674">
    <property type="term" value="F:protein serine/threonine kinase activity"/>
    <property type="evidence" value="ECO:0007669"/>
    <property type="project" value="UniProtKB-KW"/>
</dbReference>
<reference evidence="17" key="1">
    <citation type="submission" date="2023-03" db="EMBL/GenBank/DDBJ databases">
        <title>Chromosome-scale reference genome and RAD-based genetic map of yellow starthistle (Centaurea solstitialis) reveal putative structural variation and QTLs associated with invader traits.</title>
        <authorList>
            <person name="Reatini B."/>
            <person name="Cang F.A."/>
            <person name="Jiang Q."/>
            <person name="Mckibben M.T.W."/>
            <person name="Barker M.S."/>
            <person name="Rieseberg L.H."/>
            <person name="Dlugosch K.M."/>
        </authorList>
    </citation>
    <scope>NUCLEOTIDE SEQUENCE</scope>
    <source>
        <strain evidence="17">CAN-66</strain>
        <tissue evidence="17">Leaf</tissue>
    </source>
</reference>
<keyword evidence="2" id="KW-0723">Serine/threonine-protein kinase</keyword>
<keyword evidence="12" id="KW-1133">Transmembrane helix</keyword>
<protein>
    <recommendedName>
        <fullName evidence="1">non-specific serine/threonine protein kinase</fullName>
        <ecNumber evidence="1">2.7.11.1</ecNumber>
    </recommendedName>
</protein>
<sequence>MILISSHLFVCFLFFFIPYPSYGADTLYANQSLSGDKTLISKGENFVLGFFKQGNSSNYYIGIWYKKVTSNPPTVVWVANRKTPVYDRFKSELRIVDGNLVLLNESNFQIWSTNVTNNSNSAVERWQGSAVSKNMILVSSQLYFCFFIFFIPYLSYGADTLSANQYLSGDATLVSLDGNFELGFFKPGAASYYYVGIWYKKISSNPPTVVWVANRETPVYDKFSSQFKIVDGNLVLVNKSNSQIWSTNMISTPSSSASLVLLDDGNLVLRYGSSSSPPIWQSFDHPTHTFLPGGKIGYDRRTNTKQVITSWKSREDPAVGMFSLEIDQDGLQYVLGWNNSVEYWISGPWNGRIFNLVPEMRLNYIYNFSFISNENGTYFTYSLYDPSIFSRLILDVSGQIQQLTWLESSEQWNLFWSQPRTQCEVYAICGPFGICSESGLPFCNCLTGFKPRSESDWYQSSSTGGCVRKTTLEENVGFIKSYVPIRPFPTFSENGISLSDESACRRSCLVDRSCDAYSFAFSICRLWNSENLHNVSLVFVSDDADSVPFNIKVSSSDLPTNPAKINTKVLIAGIGSGFFGLVFLCSIGIIFYKRMKRQGSRDEDVGNLELQFDDSARNVRFLVDPGMLSAEDRKTIVVPFVEFRTILSATHNFSLANKLGQGGFGPVYKGMLPGGTEIAVKRLSSQSGQGLKEFKNEVVLIAKLQHRNLVRLLGYSMKDHEMMLLYEYMPNKSLDRFIFDRTLCMRLDWAMRFDIIMGIARGLLYLHQDSRLRIIHRDLKTSNVLLDEEMNPKISDFGLAKIVKGRETEASTGRVIGTYGYMSPEYALDGLFSIKSDVFSFGVVVLEIISGKRNTGYYQNQQAFSLISYAWGLWKDKTPLDLLDPALAESGNSIEVLRCMIIGLLCIQEDPRDRPTMMDVVLMLGMDIESLPDPKEPAFVSKTRLHNLPSSSSKSEINQLTITDLEGR</sequence>
<feature type="domain" description="Apple" evidence="16">
    <location>
        <begin position="466"/>
        <end position="551"/>
    </location>
</feature>
<dbReference type="AlphaFoldDB" id="A0AA38TG85"/>
<keyword evidence="3" id="KW-0808">Transferase</keyword>
<dbReference type="PANTHER" id="PTHR32444">
    <property type="entry name" value="BULB-TYPE LECTIN DOMAIN-CONTAINING PROTEIN"/>
    <property type="match status" value="1"/>
</dbReference>
<dbReference type="SUPFAM" id="SSF56112">
    <property type="entry name" value="Protein kinase-like (PK-like)"/>
    <property type="match status" value="1"/>
</dbReference>
<dbReference type="FunFam" id="1.10.510.10:FF:000060">
    <property type="entry name" value="G-type lectin S-receptor-like serine/threonine-protein kinase"/>
    <property type="match status" value="1"/>
</dbReference>
<evidence type="ECO:0000313" key="17">
    <source>
        <dbReference type="EMBL" id="KAJ9550013.1"/>
    </source>
</evidence>
<dbReference type="InterPro" id="IPR036426">
    <property type="entry name" value="Bulb-type_lectin_dom_sf"/>
</dbReference>
<feature type="domain" description="Protein kinase" evidence="14">
    <location>
        <begin position="653"/>
        <end position="939"/>
    </location>
</feature>
<evidence type="ECO:0000256" key="6">
    <source>
        <dbReference type="ARBA" id="ARBA00022777"/>
    </source>
</evidence>
<keyword evidence="5" id="KW-0547">Nucleotide-binding</keyword>
<evidence type="ECO:0000259" key="15">
    <source>
        <dbReference type="PROSITE" id="PS50927"/>
    </source>
</evidence>
<accession>A0AA38TG85</accession>
<dbReference type="Proteomes" id="UP001172457">
    <property type="component" value="Chromosome 5"/>
</dbReference>
<organism evidence="17 18">
    <name type="scientific">Centaurea solstitialis</name>
    <name type="common">yellow star-thistle</name>
    <dbReference type="NCBI Taxonomy" id="347529"/>
    <lineage>
        <taxon>Eukaryota</taxon>
        <taxon>Viridiplantae</taxon>
        <taxon>Streptophyta</taxon>
        <taxon>Embryophyta</taxon>
        <taxon>Tracheophyta</taxon>
        <taxon>Spermatophyta</taxon>
        <taxon>Magnoliopsida</taxon>
        <taxon>eudicotyledons</taxon>
        <taxon>Gunneridae</taxon>
        <taxon>Pentapetalae</taxon>
        <taxon>asterids</taxon>
        <taxon>campanulids</taxon>
        <taxon>Asterales</taxon>
        <taxon>Asteraceae</taxon>
        <taxon>Carduoideae</taxon>
        <taxon>Cardueae</taxon>
        <taxon>Centaureinae</taxon>
        <taxon>Centaurea</taxon>
    </lineage>
</organism>
<comment type="caution">
    <text evidence="17">The sequence shown here is derived from an EMBL/GenBank/DDBJ whole genome shotgun (WGS) entry which is preliminary data.</text>
</comment>
<dbReference type="InterPro" id="IPR000858">
    <property type="entry name" value="S_locus_glycoprot_dom"/>
</dbReference>
<evidence type="ECO:0000259" key="14">
    <source>
        <dbReference type="PROSITE" id="PS50011"/>
    </source>
</evidence>
<dbReference type="Gene3D" id="1.10.510.10">
    <property type="entry name" value="Transferase(Phosphotransferase) domain 1"/>
    <property type="match status" value="1"/>
</dbReference>
<keyword evidence="9" id="KW-0325">Glycoprotein</keyword>
<evidence type="ECO:0000256" key="2">
    <source>
        <dbReference type="ARBA" id="ARBA00022527"/>
    </source>
</evidence>
<feature type="domain" description="Bulb-type lectin" evidence="15">
    <location>
        <begin position="24"/>
        <end position="150"/>
    </location>
</feature>
<dbReference type="PANTHER" id="PTHR32444:SF247">
    <property type="entry name" value="OS01G0958200 PROTEIN"/>
    <property type="match status" value="1"/>
</dbReference>
<dbReference type="EMBL" id="JARYMX010000005">
    <property type="protein sequence ID" value="KAJ9550013.1"/>
    <property type="molecule type" value="Genomic_DNA"/>
</dbReference>
<dbReference type="GO" id="GO:0048544">
    <property type="term" value="P:recognition of pollen"/>
    <property type="evidence" value="ECO:0007669"/>
    <property type="project" value="InterPro"/>
</dbReference>
<keyword evidence="18" id="KW-1185">Reference proteome</keyword>
<dbReference type="PROSITE" id="PS50948">
    <property type="entry name" value="PAN"/>
    <property type="match status" value="1"/>
</dbReference>
<dbReference type="SMART" id="SM00108">
    <property type="entry name" value="B_lectin"/>
    <property type="match status" value="2"/>
</dbReference>
<gene>
    <name evidence="17" type="ORF">OSB04_022556</name>
</gene>
<keyword evidence="4 13" id="KW-0732">Signal</keyword>
<evidence type="ECO:0000256" key="4">
    <source>
        <dbReference type="ARBA" id="ARBA00022729"/>
    </source>
</evidence>
<evidence type="ECO:0000313" key="18">
    <source>
        <dbReference type="Proteomes" id="UP001172457"/>
    </source>
</evidence>
<dbReference type="InterPro" id="IPR008271">
    <property type="entry name" value="Ser/Thr_kinase_AS"/>
</dbReference>
<keyword evidence="8" id="KW-1015">Disulfide bond</keyword>
<dbReference type="Gene3D" id="2.90.10.10">
    <property type="entry name" value="Bulb-type lectin domain"/>
    <property type="match status" value="2"/>
</dbReference>
<evidence type="ECO:0000256" key="11">
    <source>
        <dbReference type="ARBA" id="ARBA00048679"/>
    </source>
</evidence>
<keyword evidence="12" id="KW-0472">Membrane</keyword>
<evidence type="ECO:0000256" key="9">
    <source>
        <dbReference type="ARBA" id="ARBA00023180"/>
    </source>
</evidence>
<dbReference type="FunFam" id="3.30.200.20:FF:000195">
    <property type="entry name" value="G-type lectin S-receptor-like serine/threonine-protein kinase"/>
    <property type="match status" value="1"/>
</dbReference>
<feature type="domain" description="Bulb-type lectin" evidence="15">
    <location>
        <begin position="158"/>
        <end position="282"/>
    </location>
</feature>
<evidence type="ECO:0000256" key="12">
    <source>
        <dbReference type="SAM" id="Phobius"/>
    </source>
</evidence>
<evidence type="ECO:0000256" key="1">
    <source>
        <dbReference type="ARBA" id="ARBA00012513"/>
    </source>
</evidence>
<dbReference type="Gene3D" id="3.30.200.20">
    <property type="entry name" value="Phosphorylase Kinase, domain 1"/>
    <property type="match status" value="1"/>
</dbReference>
<dbReference type="Pfam" id="PF08276">
    <property type="entry name" value="PAN_2"/>
    <property type="match status" value="1"/>
</dbReference>
<dbReference type="SMART" id="SM00220">
    <property type="entry name" value="S_TKc"/>
    <property type="match status" value="1"/>
</dbReference>
<evidence type="ECO:0000256" key="3">
    <source>
        <dbReference type="ARBA" id="ARBA00022679"/>
    </source>
</evidence>
<dbReference type="CDD" id="cd00028">
    <property type="entry name" value="B_lectin"/>
    <property type="match status" value="2"/>
</dbReference>